<reference evidence="1 2" key="1">
    <citation type="journal article" date="2018" name="Sci. Rep.">
        <title>Comparative analysis of the Pocillopora damicornis genome highlights role of immune system in coral evolution.</title>
        <authorList>
            <person name="Cunning R."/>
            <person name="Bay R.A."/>
            <person name="Gillette P."/>
            <person name="Baker A.C."/>
            <person name="Traylor-Knowles N."/>
        </authorList>
    </citation>
    <scope>NUCLEOTIDE SEQUENCE [LARGE SCALE GENOMIC DNA]</scope>
    <source>
        <strain evidence="1">RSMAS</strain>
        <tissue evidence="1">Whole animal</tissue>
    </source>
</reference>
<comment type="caution">
    <text evidence="1">The sequence shown here is derived from an EMBL/GenBank/DDBJ whole genome shotgun (WGS) entry which is preliminary data.</text>
</comment>
<name>A0A3M6UFG2_POCDA</name>
<organism evidence="1 2">
    <name type="scientific">Pocillopora damicornis</name>
    <name type="common">Cauliflower coral</name>
    <name type="synonym">Millepora damicornis</name>
    <dbReference type="NCBI Taxonomy" id="46731"/>
    <lineage>
        <taxon>Eukaryota</taxon>
        <taxon>Metazoa</taxon>
        <taxon>Cnidaria</taxon>
        <taxon>Anthozoa</taxon>
        <taxon>Hexacorallia</taxon>
        <taxon>Scleractinia</taxon>
        <taxon>Astrocoeniina</taxon>
        <taxon>Pocilloporidae</taxon>
        <taxon>Pocillopora</taxon>
    </lineage>
</organism>
<evidence type="ECO:0000313" key="1">
    <source>
        <dbReference type="EMBL" id="RMX52234.1"/>
    </source>
</evidence>
<dbReference type="AlphaFoldDB" id="A0A3M6UFG2"/>
<sequence>MQIHCSVPQCTKKGYLKDQGTKVSYFKFPAKNLKKRLHTIRGERGKRFKVTEMTKHKLILLKRRPNSNRKLTNLRANCKIPSSKVMLFMKDSNAAFLLAFKARTLKWLFLSILILGKGVRTFPTG</sequence>
<dbReference type="EMBL" id="RCHS01001671">
    <property type="protein sequence ID" value="RMX52234.1"/>
    <property type="molecule type" value="Genomic_DNA"/>
</dbReference>
<proteinExistence type="predicted"/>
<accession>A0A3M6UFG2</accession>
<keyword evidence="2" id="KW-1185">Reference proteome</keyword>
<evidence type="ECO:0000313" key="2">
    <source>
        <dbReference type="Proteomes" id="UP000275408"/>
    </source>
</evidence>
<feature type="non-terminal residue" evidence="1">
    <location>
        <position position="125"/>
    </location>
</feature>
<protein>
    <submittedName>
        <fullName evidence="1">Uncharacterized protein</fullName>
    </submittedName>
</protein>
<gene>
    <name evidence="1" type="ORF">pdam_00007926</name>
</gene>
<dbReference type="Proteomes" id="UP000275408">
    <property type="component" value="Unassembled WGS sequence"/>
</dbReference>